<protein>
    <submittedName>
        <fullName evidence="2">DUF3870 domain-containing protein</fullName>
    </submittedName>
</protein>
<gene>
    <name evidence="2" type="ORF">JW646_17940</name>
</gene>
<organism evidence="2 3">
    <name type="scientific">Terrisporobacter hibernicus</name>
    <dbReference type="NCBI Taxonomy" id="2813371"/>
    <lineage>
        <taxon>Bacteria</taxon>
        <taxon>Bacillati</taxon>
        <taxon>Bacillota</taxon>
        <taxon>Clostridia</taxon>
        <taxon>Peptostreptococcales</taxon>
        <taxon>Peptostreptococcaceae</taxon>
        <taxon>Terrisporobacter</taxon>
    </lineage>
</organism>
<proteinExistence type="predicted"/>
<evidence type="ECO:0000259" key="1">
    <source>
        <dbReference type="Pfam" id="PF12986"/>
    </source>
</evidence>
<evidence type="ECO:0000313" key="2">
    <source>
        <dbReference type="EMBL" id="UEL47479.1"/>
    </source>
</evidence>
<dbReference type="Pfam" id="PF12986">
    <property type="entry name" value="DUF3870"/>
    <property type="match status" value="1"/>
</dbReference>
<dbReference type="Proteomes" id="UP001198983">
    <property type="component" value="Chromosome"/>
</dbReference>
<accession>A0AAX2ZHB6</accession>
<evidence type="ECO:0000313" key="3">
    <source>
        <dbReference type="Proteomes" id="UP001198983"/>
    </source>
</evidence>
<feature type="domain" description="DUF3870" evidence="1">
    <location>
        <begin position="8"/>
        <end position="101"/>
    </location>
</feature>
<name>A0AAX2ZHB6_9FIRM</name>
<sequence length="109" mass="12759">MYKENTVYIVGNSKTNSENAITDIYKSFYIGFVVDTENDKIIDLSCSSTIRTTEEFIQSLFIGEKMDIYNIILEKNIKKRYHGSSQRAIIVAYKDALKKYNEIKEKYFN</sequence>
<dbReference type="KEGG" id="tem:JW646_17940"/>
<keyword evidence="3" id="KW-1185">Reference proteome</keyword>
<dbReference type="RefSeq" id="WP_074916470.1">
    <property type="nucleotide sequence ID" value="NZ_CP081135.1"/>
</dbReference>
<dbReference type="AlphaFoldDB" id="A0AAX2ZHB6"/>
<dbReference type="InterPro" id="IPR024617">
    <property type="entry name" value="DUF3870"/>
</dbReference>
<dbReference type="EMBL" id="CP081135">
    <property type="protein sequence ID" value="UEL47479.1"/>
    <property type="molecule type" value="Genomic_DNA"/>
</dbReference>
<reference evidence="2 3" key="1">
    <citation type="journal article" date="2023" name="Int. J. Syst. Evol. Microbiol.">
        <title>Terrisporobacter hibernicus sp. nov., isolated from bovine faeces in Northern Ireland.</title>
        <authorList>
            <person name="Mitchell M."/>
            <person name="Nguyen S.V."/>
            <person name="Connor M."/>
            <person name="Fairley D.J."/>
            <person name="Donoghue O."/>
            <person name="Marshall H."/>
            <person name="Koolman L."/>
            <person name="McMullan G."/>
            <person name="Schaffer K.E."/>
            <person name="McGrath J.W."/>
            <person name="Fanning S."/>
        </authorList>
    </citation>
    <scope>NUCLEOTIDE SEQUENCE [LARGE SCALE GENOMIC DNA]</scope>
    <source>
        <strain evidence="2 3">MCA3</strain>
    </source>
</reference>